<dbReference type="OrthoDB" id="593981at2"/>
<accession>A0A494VN29</accession>
<dbReference type="InterPro" id="IPR019238">
    <property type="entry name" value="AbiEi_2"/>
</dbReference>
<reference evidence="1 2" key="1">
    <citation type="submission" date="2018-10" db="EMBL/GenBank/DDBJ databases">
        <title>Genome sequencing of Mucilaginibacter sp. HYN0043.</title>
        <authorList>
            <person name="Kim M."/>
            <person name="Yi H."/>
        </authorList>
    </citation>
    <scope>NUCLEOTIDE SEQUENCE [LARGE SCALE GENOMIC DNA]</scope>
    <source>
        <strain evidence="1 2">HYN0043</strain>
    </source>
</reference>
<organism evidence="1 2">
    <name type="scientific">Mucilaginibacter celer</name>
    <dbReference type="NCBI Taxonomy" id="2305508"/>
    <lineage>
        <taxon>Bacteria</taxon>
        <taxon>Pseudomonadati</taxon>
        <taxon>Bacteroidota</taxon>
        <taxon>Sphingobacteriia</taxon>
        <taxon>Sphingobacteriales</taxon>
        <taxon>Sphingobacteriaceae</taxon>
        <taxon>Mucilaginibacter</taxon>
    </lineage>
</organism>
<sequence length="342" mass="38868">MTHEHSNLMNTKEQEILDQATEKLALLTGVTIKTLRAGVAQPDKESDAEIEICSAKNKVHFAVEIKNELRNKKLLPVQRQTGAANLLVAQYIPKPLKQELKSINYNYLDAAGNCFIQTPELFIYINDQQVTETRVPAEGKLWKTAGLKFLFAILTQPELLNYPYRQIAEEADIALGNVGGLLGELKKEGYVLDGGQNKGLFIGHKGRLINRWAEAYRATLRPKILAGNFRFIDKDQVHHWDQLDTNQFKWGGENAGALLTNFLHPEKFTIYTREPKTVLMKKLRLVPDLNGNIEILEQFWKDKEPGIHTPTVPALLAYAELITSFDSRNQETAERIKMEYID</sequence>
<dbReference type="EMBL" id="CP032869">
    <property type="protein sequence ID" value="AYL94390.1"/>
    <property type="molecule type" value="Genomic_DNA"/>
</dbReference>
<dbReference type="Pfam" id="PF09952">
    <property type="entry name" value="AbiEi_2"/>
    <property type="match status" value="1"/>
</dbReference>
<proteinExistence type="predicted"/>
<keyword evidence="2" id="KW-1185">Reference proteome</keyword>
<dbReference type="Proteomes" id="UP000270046">
    <property type="component" value="Chromosome"/>
</dbReference>
<evidence type="ECO:0000313" key="1">
    <source>
        <dbReference type="EMBL" id="AYL94390.1"/>
    </source>
</evidence>
<dbReference type="KEGG" id="muh:HYN43_003335"/>
<protein>
    <submittedName>
        <fullName evidence="1">Uncharacterized protein</fullName>
    </submittedName>
</protein>
<name>A0A494VN29_9SPHI</name>
<evidence type="ECO:0000313" key="2">
    <source>
        <dbReference type="Proteomes" id="UP000270046"/>
    </source>
</evidence>
<gene>
    <name evidence="1" type="ORF">HYN43_003335</name>
</gene>
<dbReference type="AlphaFoldDB" id="A0A494VN29"/>